<name>A0AC61QP65_9BACT</name>
<dbReference type="Proteomes" id="UP000308886">
    <property type="component" value="Unassembled WGS sequence"/>
</dbReference>
<protein>
    <submittedName>
        <fullName evidence="1">Uncharacterized protein</fullName>
    </submittedName>
</protein>
<organism evidence="1 2">
    <name type="scientific">Palleniella muris</name>
    <dbReference type="NCBI Taxonomy" id="3038145"/>
    <lineage>
        <taxon>Bacteria</taxon>
        <taxon>Pseudomonadati</taxon>
        <taxon>Bacteroidota</taxon>
        <taxon>Bacteroidia</taxon>
        <taxon>Bacteroidales</taxon>
        <taxon>Prevotellaceae</taxon>
        <taxon>Palleniella</taxon>
    </lineage>
</organism>
<proteinExistence type="predicted"/>
<gene>
    <name evidence="1" type="ORF">E5358_09735</name>
</gene>
<dbReference type="EMBL" id="SRZC01000015">
    <property type="protein sequence ID" value="TGX81567.1"/>
    <property type="molecule type" value="Genomic_DNA"/>
</dbReference>
<sequence>MQLKYNKIIIFAVENFTKVCFMAVNAIAIGKVSIENIGKVRESWFEIHLNSNNAEREFEPQKVCGLQGLFSYHEEW</sequence>
<keyword evidence="2" id="KW-1185">Reference proteome</keyword>
<comment type="caution">
    <text evidence="1">The sequence shown here is derived from an EMBL/GenBank/DDBJ whole genome shotgun (WGS) entry which is preliminary data.</text>
</comment>
<evidence type="ECO:0000313" key="1">
    <source>
        <dbReference type="EMBL" id="TGX81567.1"/>
    </source>
</evidence>
<accession>A0AC61QP65</accession>
<reference evidence="1" key="1">
    <citation type="submission" date="2019-04" db="EMBL/GenBank/DDBJ databases">
        <title>Microbes associate with the intestines of laboratory mice.</title>
        <authorList>
            <person name="Navarre W."/>
            <person name="Wong E."/>
            <person name="Huang K."/>
            <person name="Tropini C."/>
            <person name="Ng K."/>
            <person name="Yu B."/>
        </authorList>
    </citation>
    <scope>NUCLEOTIDE SEQUENCE</scope>
    <source>
        <strain evidence="1">NM73_A23</strain>
    </source>
</reference>
<evidence type="ECO:0000313" key="2">
    <source>
        <dbReference type="Proteomes" id="UP000308886"/>
    </source>
</evidence>